<dbReference type="PANTHER" id="PTHR47894:SF1">
    <property type="entry name" value="HTH-TYPE TRANSCRIPTIONAL REGULATOR VQSM"/>
    <property type="match status" value="1"/>
</dbReference>
<evidence type="ECO:0000256" key="3">
    <source>
        <dbReference type="ARBA" id="ARBA00023163"/>
    </source>
</evidence>
<dbReference type="PROSITE" id="PS00041">
    <property type="entry name" value="HTH_ARAC_FAMILY_1"/>
    <property type="match status" value="1"/>
</dbReference>
<evidence type="ECO:0000259" key="4">
    <source>
        <dbReference type="PROSITE" id="PS01124"/>
    </source>
</evidence>
<gene>
    <name evidence="5" type="ORF">EMK97_11870</name>
</gene>
<keyword evidence="1" id="KW-0805">Transcription regulation</keyword>
<keyword evidence="2" id="KW-0238">DNA-binding</keyword>
<dbReference type="Proteomes" id="UP000290244">
    <property type="component" value="Chromosome"/>
</dbReference>
<dbReference type="InterPro" id="IPR018060">
    <property type="entry name" value="HTH_AraC"/>
</dbReference>
<dbReference type="Gene3D" id="1.10.10.60">
    <property type="entry name" value="Homeodomain-like"/>
    <property type="match status" value="1"/>
</dbReference>
<dbReference type="OrthoDB" id="5582699at2"/>
<dbReference type="InterPro" id="IPR009057">
    <property type="entry name" value="Homeodomain-like_sf"/>
</dbReference>
<reference evidence="5 6" key="1">
    <citation type="submission" date="2018-12" db="EMBL/GenBank/DDBJ databases">
        <title>Complete genome of Litorilituus sediminis.</title>
        <authorList>
            <person name="Liu A."/>
            <person name="Rong J."/>
        </authorList>
    </citation>
    <scope>NUCLEOTIDE SEQUENCE [LARGE SCALE GENOMIC DNA]</scope>
    <source>
        <strain evidence="5 6">JCM 17549</strain>
    </source>
</reference>
<dbReference type="EMBL" id="CP034759">
    <property type="protein sequence ID" value="QBG36360.1"/>
    <property type="molecule type" value="Genomic_DNA"/>
</dbReference>
<evidence type="ECO:0000313" key="5">
    <source>
        <dbReference type="EMBL" id="QBG36360.1"/>
    </source>
</evidence>
<evidence type="ECO:0000256" key="1">
    <source>
        <dbReference type="ARBA" id="ARBA00023015"/>
    </source>
</evidence>
<name>A0A4V0ZG79_9GAMM</name>
<feature type="domain" description="HTH araC/xylS-type" evidence="4">
    <location>
        <begin position="237"/>
        <end position="335"/>
    </location>
</feature>
<dbReference type="AlphaFoldDB" id="A0A4V0ZG79"/>
<dbReference type="SMART" id="SM00342">
    <property type="entry name" value="HTH_ARAC"/>
    <property type="match status" value="1"/>
</dbReference>
<dbReference type="GO" id="GO:0005829">
    <property type="term" value="C:cytosol"/>
    <property type="evidence" value="ECO:0007669"/>
    <property type="project" value="TreeGrafter"/>
</dbReference>
<evidence type="ECO:0000256" key="2">
    <source>
        <dbReference type="ARBA" id="ARBA00023125"/>
    </source>
</evidence>
<dbReference type="KEGG" id="lsd:EMK97_11870"/>
<dbReference type="PANTHER" id="PTHR47894">
    <property type="entry name" value="HTH-TYPE TRANSCRIPTIONAL REGULATOR GADX"/>
    <property type="match status" value="1"/>
</dbReference>
<dbReference type="Pfam" id="PF12625">
    <property type="entry name" value="Arabinose_bd"/>
    <property type="match status" value="1"/>
</dbReference>
<proteinExistence type="predicted"/>
<dbReference type="InterPro" id="IPR032687">
    <property type="entry name" value="AraC-type_N"/>
</dbReference>
<dbReference type="Pfam" id="PF12833">
    <property type="entry name" value="HTH_18"/>
    <property type="match status" value="1"/>
</dbReference>
<protein>
    <submittedName>
        <fullName evidence="5">AraC family transcriptional regulator</fullName>
    </submittedName>
</protein>
<sequence>MKFSPSLSSSNIIVNMLIESSKKLNLPIESLLALLPNESRQSASEKVRLPLDAITTAWQWFTEHGQDENIGLRLADATPLTSQTMLTYLVMSCKTFEDVMDAIVKYQWFICDSSAISVKKVAQECHMEFEFSVCTNQEFRHQAEYAMLLIHHWLQDLLGRAWHIKEVNFTHPEPDDITMHKALFDSKLKFSAQKNVLKFDTSLLSHSIRYANEELNSILQAQAKSLKSYIAQREVVVAAGQFIKAQLSSGHVVLEDVAQHCQLSARQLKDLLEQQGTNFRELVEQEKIALAQNLLADNELSIAQVSDACGFAEPSIFNRAVKRWFAVTPSQLRQRLKEEVC</sequence>
<accession>A0A4V0ZG79</accession>
<keyword evidence="3" id="KW-0804">Transcription</keyword>
<dbReference type="GO" id="GO:0000976">
    <property type="term" value="F:transcription cis-regulatory region binding"/>
    <property type="evidence" value="ECO:0007669"/>
    <property type="project" value="TreeGrafter"/>
</dbReference>
<dbReference type="PROSITE" id="PS01124">
    <property type="entry name" value="HTH_ARAC_FAMILY_2"/>
    <property type="match status" value="1"/>
</dbReference>
<dbReference type="RefSeq" id="WP_130602436.1">
    <property type="nucleotide sequence ID" value="NZ_CP034759.1"/>
</dbReference>
<dbReference type="SUPFAM" id="SSF46689">
    <property type="entry name" value="Homeodomain-like"/>
    <property type="match status" value="1"/>
</dbReference>
<organism evidence="5 6">
    <name type="scientific">Litorilituus sediminis</name>
    <dbReference type="NCBI Taxonomy" id="718192"/>
    <lineage>
        <taxon>Bacteria</taxon>
        <taxon>Pseudomonadati</taxon>
        <taxon>Pseudomonadota</taxon>
        <taxon>Gammaproteobacteria</taxon>
        <taxon>Alteromonadales</taxon>
        <taxon>Colwelliaceae</taxon>
        <taxon>Litorilituus</taxon>
    </lineage>
</organism>
<evidence type="ECO:0000313" key="6">
    <source>
        <dbReference type="Proteomes" id="UP000290244"/>
    </source>
</evidence>
<keyword evidence="6" id="KW-1185">Reference proteome</keyword>
<dbReference type="GO" id="GO:0003700">
    <property type="term" value="F:DNA-binding transcription factor activity"/>
    <property type="evidence" value="ECO:0007669"/>
    <property type="project" value="InterPro"/>
</dbReference>
<dbReference type="InterPro" id="IPR018062">
    <property type="entry name" value="HTH_AraC-typ_CS"/>
</dbReference>